<reference evidence="9" key="4">
    <citation type="submission" date="2023-02" db="EMBL/GenBank/DDBJ databases">
        <title>Complete genome sequence of Lactobacillus ruminis CACC888 isolated from Pig feces.</title>
        <authorList>
            <person name="Park S."/>
            <person name="Park M.A."/>
            <person name="Kim D.-H."/>
            <person name="Kim Y."/>
        </authorList>
    </citation>
    <scope>NUCLEOTIDE SEQUENCE</scope>
    <source>
        <strain evidence="9">CACC888</strain>
    </source>
</reference>
<evidence type="ECO:0000256" key="2">
    <source>
        <dbReference type="ARBA" id="ARBA00022692"/>
    </source>
</evidence>
<feature type="transmembrane region" description="Helical" evidence="5">
    <location>
        <begin position="37"/>
        <end position="61"/>
    </location>
</feature>
<evidence type="ECO:0000256" key="5">
    <source>
        <dbReference type="SAM" id="Phobius"/>
    </source>
</evidence>
<dbReference type="PANTHER" id="PTHR41335">
    <property type="entry name" value="MEMBRANE PROTEIN-RELATED"/>
    <property type="match status" value="1"/>
</dbReference>
<evidence type="ECO:0000313" key="7">
    <source>
        <dbReference type="EMBL" id="KLA44852.1"/>
    </source>
</evidence>
<evidence type="ECO:0000259" key="6">
    <source>
        <dbReference type="Pfam" id="PF06305"/>
    </source>
</evidence>
<sequence length="95" mass="10439">MKKQGRLILVIVLLLIVVIFSWLNVRNVTVSFGFTKVTMPLVILLVLAILIGAIIAASLSVSTIVSQKKKINELEKSLKANQTMRRTDASTTSTK</sequence>
<dbReference type="RefSeq" id="WP_003698107.1">
    <property type="nucleotide sequence ID" value="NZ_CABKOX010000001.1"/>
</dbReference>
<reference evidence="7 10" key="2">
    <citation type="journal article" date="2015" name="BMC Microbiol.">
        <title>Lactobacillus ruminis strains cluster according to their mammalian gut source.</title>
        <authorList>
            <person name="O' Donnell M.M."/>
            <person name="Harris H.M."/>
            <person name="Lynch D.B."/>
            <person name="Ross R.P."/>
            <person name="O'Toole P.W."/>
        </authorList>
    </citation>
    <scope>NUCLEOTIDE SEQUENCE [LARGE SCALE GENOMIC DNA]</scope>
    <source>
        <strain evidence="7 10">ATCC 27780</strain>
    </source>
</reference>
<reference evidence="8 11" key="3">
    <citation type="submission" date="2018-08" db="EMBL/GenBank/DDBJ databases">
        <title>A genome reference for cultivated species of the human gut microbiota.</title>
        <authorList>
            <person name="Zou Y."/>
            <person name="Xue W."/>
            <person name="Luo G."/>
        </authorList>
    </citation>
    <scope>NUCLEOTIDE SEQUENCE [LARGE SCALE GENOMIC DNA]</scope>
    <source>
        <strain evidence="8 11">TF10-9AT</strain>
    </source>
</reference>
<evidence type="ECO:0000256" key="4">
    <source>
        <dbReference type="ARBA" id="ARBA00023136"/>
    </source>
</evidence>
<evidence type="ECO:0000313" key="8">
    <source>
        <dbReference type="EMBL" id="RGK45871.1"/>
    </source>
</evidence>
<evidence type="ECO:0000313" key="10">
    <source>
        <dbReference type="Proteomes" id="UP000035618"/>
    </source>
</evidence>
<accession>A0A0G8G7M8</accession>
<evidence type="ECO:0000313" key="11">
    <source>
        <dbReference type="Proteomes" id="UP000260790"/>
    </source>
</evidence>
<dbReference type="GO" id="GO:0005886">
    <property type="term" value="C:plasma membrane"/>
    <property type="evidence" value="ECO:0007669"/>
    <property type="project" value="InterPro"/>
</dbReference>
<dbReference type="EMBL" id="JHAJ01000113">
    <property type="protein sequence ID" value="KLA44852.1"/>
    <property type="molecule type" value="Genomic_DNA"/>
</dbReference>
<feature type="transmembrane region" description="Helical" evidence="5">
    <location>
        <begin position="7"/>
        <end position="25"/>
    </location>
</feature>
<reference evidence="7" key="1">
    <citation type="submission" date="2014-03" db="EMBL/GenBank/DDBJ databases">
        <authorList>
            <person name="Donnell M.M."/>
        </authorList>
    </citation>
    <scope>NUCLEOTIDE SEQUENCE</scope>
    <source>
        <strain evidence="7">ATCC 27780</strain>
    </source>
</reference>
<keyword evidence="1" id="KW-1003">Cell membrane</keyword>
<dbReference type="PANTHER" id="PTHR41335:SF1">
    <property type="entry name" value="MEMBRANE PROTEIN"/>
    <property type="match status" value="1"/>
</dbReference>
<organism evidence="7 10">
    <name type="scientific">Ligilactobacillus ruminis</name>
    <dbReference type="NCBI Taxonomy" id="1623"/>
    <lineage>
        <taxon>Bacteria</taxon>
        <taxon>Bacillati</taxon>
        <taxon>Bacillota</taxon>
        <taxon>Bacilli</taxon>
        <taxon>Lactobacillales</taxon>
        <taxon>Lactobacillaceae</taxon>
        <taxon>Ligilactobacillus</taxon>
    </lineage>
</organism>
<keyword evidence="3 5" id="KW-1133">Transmembrane helix</keyword>
<dbReference type="EMBL" id="QSQR01000008">
    <property type="protein sequence ID" value="RGK45871.1"/>
    <property type="molecule type" value="Genomic_DNA"/>
</dbReference>
<evidence type="ECO:0000313" key="9">
    <source>
        <dbReference type="EMBL" id="WDC81679.1"/>
    </source>
</evidence>
<dbReference type="Pfam" id="PF06305">
    <property type="entry name" value="LapA_dom"/>
    <property type="match status" value="1"/>
</dbReference>
<dbReference type="Proteomes" id="UP000260790">
    <property type="component" value="Unassembled WGS sequence"/>
</dbReference>
<proteinExistence type="predicted"/>
<gene>
    <name evidence="8" type="ORF">DXD09_08220</name>
    <name evidence="7" type="ORF">LRB_1620</name>
    <name evidence="9" type="ORF">PSR59_08575</name>
</gene>
<evidence type="ECO:0000256" key="1">
    <source>
        <dbReference type="ARBA" id="ARBA00022475"/>
    </source>
</evidence>
<keyword evidence="4 5" id="KW-0472">Membrane</keyword>
<dbReference type="Proteomes" id="UP001222683">
    <property type="component" value="Chromosome"/>
</dbReference>
<dbReference type="AlphaFoldDB" id="A0A0G8G7M8"/>
<dbReference type="EMBL" id="CP117692">
    <property type="protein sequence ID" value="WDC81679.1"/>
    <property type="molecule type" value="Genomic_DNA"/>
</dbReference>
<dbReference type="InterPro" id="IPR010445">
    <property type="entry name" value="LapA_dom"/>
</dbReference>
<feature type="domain" description="Lipopolysaccharide assembly protein A" evidence="6">
    <location>
        <begin position="24"/>
        <end position="82"/>
    </location>
</feature>
<keyword evidence="2 5" id="KW-0812">Transmembrane</keyword>
<dbReference type="Proteomes" id="UP000035618">
    <property type="component" value="Unassembled WGS sequence"/>
</dbReference>
<evidence type="ECO:0000256" key="3">
    <source>
        <dbReference type="ARBA" id="ARBA00022989"/>
    </source>
</evidence>
<name>A0A0G8G7M8_9LACO</name>
<protein>
    <submittedName>
        <fullName evidence="8">DUF1049 domain-containing protein</fullName>
    </submittedName>
    <submittedName>
        <fullName evidence="9">Lipopolysaccharide assembly protein LapA domain-containing protein</fullName>
    </submittedName>
</protein>